<protein>
    <submittedName>
        <fullName evidence="1">Uncharacterized protein</fullName>
    </submittedName>
</protein>
<dbReference type="KEGG" id="mbe:MBM_09379"/>
<dbReference type="eggNOG" id="ENOG502SN3X">
    <property type="taxonomic scope" value="Eukaryota"/>
</dbReference>
<evidence type="ECO:0000313" key="2">
    <source>
        <dbReference type="Proteomes" id="UP000006753"/>
    </source>
</evidence>
<reference evidence="1 2" key="1">
    <citation type="journal article" date="2012" name="BMC Genomics">
        <title>Sequencing the genome of Marssonina brunnea reveals fungus-poplar co-evolution.</title>
        <authorList>
            <person name="Zhu S."/>
            <person name="Cao Y.-Z."/>
            <person name="Jiang C."/>
            <person name="Tan B.-Y."/>
            <person name="Wang Z."/>
            <person name="Feng S."/>
            <person name="Zhang L."/>
            <person name="Su X.-H."/>
            <person name="Brejova B."/>
            <person name="Vinar T."/>
            <person name="Xu M."/>
            <person name="Wang M.-X."/>
            <person name="Zhang S.-G."/>
            <person name="Huang M.-R."/>
            <person name="Wu R."/>
            <person name="Zhou Y."/>
        </authorList>
    </citation>
    <scope>NUCLEOTIDE SEQUENCE [LARGE SCALE GENOMIC DNA]</scope>
    <source>
        <strain evidence="1 2">MB_m1</strain>
    </source>
</reference>
<sequence length="294" mass="32076">MPPSSRTSLKRLNTNSLCNHVIVISAENVQETVRATHRDFLRFKLPDQTVSSNWKSVISLRKAGIPSNALSVPDFSTNSGNSKDGNNNAALPFANPFKDMQVPNALKSWQTPPPPAVEVASSPLLEAKAPECGLVRLQAGDGRPTIVAFLRHTGCPFAEKTFLELRRVANKYPDIHCVAISHASKAATDKWVSAIGGAWAVRVVLDEGREVYACWGLGVSTTYHLLNPWTQMAARRLGTNENIWGREVDPSANRWQVGGCWAIDEMGFLKWGAANNTADSIPDLAEACKVLGFK</sequence>
<organism evidence="1 2">
    <name type="scientific">Marssonina brunnea f. sp. multigermtubi (strain MB_m1)</name>
    <name type="common">Marssonina leaf spot fungus</name>
    <dbReference type="NCBI Taxonomy" id="1072389"/>
    <lineage>
        <taxon>Eukaryota</taxon>
        <taxon>Fungi</taxon>
        <taxon>Dikarya</taxon>
        <taxon>Ascomycota</taxon>
        <taxon>Pezizomycotina</taxon>
        <taxon>Leotiomycetes</taxon>
        <taxon>Helotiales</taxon>
        <taxon>Drepanopezizaceae</taxon>
        <taxon>Drepanopeziza</taxon>
    </lineage>
</organism>
<dbReference type="GeneID" id="18765314"/>
<name>K1WV37_MARBU</name>
<dbReference type="InterPro" id="IPR032801">
    <property type="entry name" value="PXL2A/B/C"/>
</dbReference>
<dbReference type="RefSeq" id="XP_007297268.1">
    <property type="nucleotide sequence ID" value="XM_007297206.1"/>
</dbReference>
<dbReference type="Proteomes" id="UP000006753">
    <property type="component" value="Unassembled WGS sequence"/>
</dbReference>
<dbReference type="InParanoid" id="K1WV37"/>
<dbReference type="AlphaFoldDB" id="K1WV37"/>
<keyword evidence="2" id="KW-1185">Reference proteome</keyword>
<dbReference type="Pfam" id="PF13911">
    <property type="entry name" value="AhpC-TSA_2"/>
    <property type="match status" value="1"/>
</dbReference>
<accession>K1WV37</accession>
<dbReference type="PANTHER" id="PTHR42336">
    <property type="entry name" value="THIOREDOXIN DOMAIN-CONTAINING PROTEIN-RELATED"/>
    <property type="match status" value="1"/>
</dbReference>
<dbReference type="OMA" id="SWKETGW"/>
<dbReference type="InterPro" id="IPR036249">
    <property type="entry name" value="Thioredoxin-like_sf"/>
</dbReference>
<gene>
    <name evidence="1" type="ORF">MBM_09379</name>
</gene>
<evidence type="ECO:0000313" key="1">
    <source>
        <dbReference type="EMBL" id="EKD12513.1"/>
    </source>
</evidence>
<dbReference type="OrthoDB" id="40334at2759"/>
<dbReference type="PANTHER" id="PTHR42336:SF2">
    <property type="entry name" value="THIOREDOXIN DOMAIN-CONTAINING PROTEIN"/>
    <property type="match status" value="1"/>
</dbReference>
<dbReference type="SUPFAM" id="SSF52833">
    <property type="entry name" value="Thioredoxin-like"/>
    <property type="match status" value="1"/>
</dbReference>
<dbReference type="Gene3D" id="3.40.30.10">
    <property type="entry name" value="Glutaredoxin"/>
    <property type="match status" value="1"/>
</dbReference>
<dbReference type="EMBL" id="JH921457">
    <property type="protein sequence ID" value="EKD12513.1"/>
    <property type="molecule type" value="Genomic_DNA"/>
</dbReference>
<dbReference type="HOGENOM" id="CLU_072123_1_0_1"/>
<proteinExistence type="predicted"/>